<dbReference type="EMBL" id="CP021920">
    <property type="protein sequence ID" value="ASB89434.1"/>
    <property type="molecule type" value="Genomic_DNA"/>
</dbReference>
<protein>
    <submittedName>
        <fullName evidence="1">N-methylhydantoinase (ATP-hydrolyzing)</fullName>
        <ecNumber evidence="1">3.5.2.14</ecNumber>
    </submittedName>
</protein>
<reference evidence="1 2" key="1">
    <citation type="submission" date="2017-06" db="EMBL/GenBank/DDBJ databases">
        <title>Genome sequence of Bacillus sonorensis strain SRCM101395.</title>
        <authorList>
            <person name="Cho S.H."/>
        </authorList>
    </citation>
    <scope>NUCLEOTIDE SEQUENCE [LARGE SCALE GENOMIC DNA]</scope>
    <source>
        <strain evidence="1 2">SRCM101395</strain>
    </source>
</reference>
<dbReference type="RefSeq" id="WP_006640248.1">
    <property type="nucleotide sequence ID" value="NZ_BORD01000004.1"/>
</dbReference>
<evidence type="ECO:0000313" key="2">
    <source>
        <dbReference type="Proteomes" id="UP000196877"/>
    </source>
</evidence>
<evidence type="ECO:0000313" key="1">
    <source>
        <dbReference type="EMBL" id="ASB89434.1"/>
    </source>
</evidence>
<proteinExistence type="predicted"/>
<sequence>MIVGYGTDEAREIDETAFEVKMPAGGIIQFYRAGGGGWGNPLEREPEKVLDDVLNEFVSIESALHDYGVVIDPETLAINEAETKRVRTSRIS</sequence>
<dbReference type="Proteomes" id="UP000196877">
    <property type="component" value="Chromosome"/>
</dbReference>
<gene>
    <name evidence="1" type="primary">hyuB</name>
    <name evidence="1" type="ORF">S101395_02927</name>
</gene>
<keyword evidence="2" id="KW-1185">Reference proteome</keyword>
<organism evidence="1 2">
    <name type="scientific">Bacillus sonorensis</name>
    <dbReference type="NCBI Taxonomy" id="119858"/>
    <lineage>
        <taxon>Bacteria</taxon>
        <taxon>Bacillati</taxon>
        <taxon>Bacillota</taxon>
        <taxon>Bacilli</taxon>
        <taxon>Bacillales</taxon>
        <taxon>Bacillaceae</taxon>
        <taxon>Bacillus</taxon>
    </lineage>
</organism>
<dbReference type="GeneID" id="92853132"/>
<dbReference type="EC" id="3.5.2.14" evidence="1"/>
<keyword evidence="1" id="KW-0378">Hydrolase</keyword>
<accession>A0ABN5AJW3</accession>
<name>A0ABN5AJW3_9BACI</name>
<dbReference type="GO" id="GO:0047423">
    <property type="term" value="F:N-methylhydantoinase (ATP-hydrolyzing) activity"/>
    <property type="evidence" value="ECO:0007669"/>
    <property type="project" value="UniProtKB-EC"/>
</dbReference>